<dbReference type="PANTHER" id="PTHR30572:SF4">
    <property type="entry name" value="ABC TRANSPORTER PERMEASE YTRF"/>
    <property type="match status" value="1"/>
</dbReference>
<keyword evidence="2" id="KW-1003">Cell membrane</keyword>
<dbReference type="InterPro" id="IPR003838">
    <property type="entry name" value="ABC3_permease_C"/>
</dbReference>
<keyword evidence="3 7" id="KW-0812">Transmembrane</keyword>
<dbReference type="InterPro" id="IPR025857">
    <property type="entry name" value="MacB_PCD"/>
</dbReference>
<comment type="caution">
    <text evidence="10">The sequence shown here is derived from an EMBL/GenBank/DDBJ whole genome shotgun (WGS) entry which is preliminary data.</text>
</comment>
<dbReference type="EMBL" id="BOPH01000007">
    <property type="protein sequence ID" value="GIJ65651.1"/>
    <property type="molecule type" value="Genomic_DNA"/>
</dbReference>
<organism evidence="10 11">
    <name type="scientific">Virgisporangium ochraceum</name>
    <dbReference type="NCBI Taxonomy" id="65505"/>
    <lineage>
        <taxon>Bacteria</taxon>
        <taxon>Bacillati</taxon>
        <taxon>Actinomycetota</taxon>
        <taxon>Actinomycetes</taxon>
        <taxon>Micromonosporales</taxon>
        <taxon>Micromonosporaceae</taxon>
        <taxon>Virgisporangium</taxon>
    </lineage>
</organism>
<protein>
    <submittedName>
        <fullName evidence="10">ABC transporter permease</fullName>
    </submittedName>
</protein>
<reference evidence="10" key="1">
    <citation type="submission" date="2021-01" db="EMBL/GenBank/DDBJ databases">
        <title>Whole genome shotgun sequence of Virgisporangium ochraceum NBRC 16418.</title>
        <authorList>
            <person name="Komaki H."/>
            <person name="Tamura T."/>
        </authorList>
    </citation>
    <scope>NUCLEOTIDE SEQUENCE</scope>
    <source>
        <strain evidence="10">NBRC 16418</strain>
    </source>
</reference>
<evidence type="ECO:0000256" key="2">
    <source>
        <dbReference type="ARBA" id="ARBA00022475"/>
    </source>
</evidence>
<feature type="transmembrane region" description="Helical" evidence="7">
    <location>
        <begin position="354"/>
        <end position="377"/>
    </location>
</feature>
<evidence type="ECO:0000313" key="10">
    <source>
        <dbReference type="EMBL" id="GIJ65651.1"/>
    </source>
</evidence>
<dbReference type="Pfam" id="PF02687">
    <property type="entry name" value="FtsX"/>
    <property type="match status" value="1"/>
</dbReference>
<dbReference type="GO" id="GO:0022857">
    <property type="term" value="F:transmembrane transporter activity"/>
    <property type="evidence" value="ECO:0007669"/>
    <property type="project" value="TreeGrafter"/>
</dbReference>
<name>A0A8J4E8G6_9ACTN</name>
<evidence type="ECO:0000256" key="6">
    <source>
        <dbReference type="ARBA" id="ARBA00038076"/>
    </source>
</evidence>
<evidence type="ECO:0000256" key="1">
    <source>
        <dbReference type="ARBA" id="ARBA00004651"/>
    </source>
</evidence>
<gene>
    <name evidence="10" type="ORF">Voc01_005680</name>
</gene>
<comment type="subcellular location">
    <subcellularLocation>
        <location evidence="1">Cell membrane</location>
        <topology evidence="1">Multi-pass membrane protein</topology>
    </subcellularLocation>
</comment>
<keyword evidence="11" id="KW-1185">Reference proteome</keyword>
<proteinExistence type="inferred from homology"/>
<sequence length="393" mass="39934">MNRLSFADVLRVGGVGLRTRPLRVFLSALGIAIGIAAMVSVVGISSSSRAEVQRQLDALGTNLLTVAPGQTMFGEDSALPLEAVDMIGRIGPVESVSAVGRLSDANAYRNDRIPTAQTNGIAVYAARLDLLSVVGATVANGTWLNSASSRYPAVVLGSAAAARLGVAAAGPDQQVLVGGVWCTVVGVLAPVPLARELDSAVLVGWTGASEFLGFDGHPTTVYTRTDPAYVTDVQAVLGATANPSAPSEVKVSRPSDALTAAKVTDDAFTGLLLGLGAVALLVGGVGVANTMVISVLERRAEIGLRRSLGATRGQVRTQFLAESLLLSLLGGLGGVFVGVLVTGTYALMQGWPTVVPLWASAGGALATLVIGGVAGLYPAMRAARLSPTEALAV</sequence>
<dbReference type="InterPro" id="IPR050250">
    <property type="entry name" value="Macrolide_Exporter_MacB"/>
</dbReference>
<evidence type="ECO:0000256" key="5">
    <source>
        <dbReference type="ARBA" id="ARBA00023136"/>
    </source>
</evidence>
<feature type="transmembrane region" description="Helical" evidence="7">
    <location>
        <begin position="271"/>
        <end position="296"/>
    </location>
</feature>
<evidence type="ECO:0000259" key="9">
    <source>
        <dbReference type="Pfam" id="PF12704"/>
    </source>
</evidence>
<feature type="transmembrane region" description="Helical" evidence="7">
    <location>
        <begin position="324"/>
        <end position="348"/>
    </location>
</feature>
<evidence type="ECO:0000256" key="7">
    <source>
        <dbReference type="SAM" id="Phobius"/>
    </source>
</evidence>
<evidence type="ECO:0000256" key="3">
    <source>
        <dbReference type="ARBA" id="ARBA00022692"/>
    </source>
</evidence>
<dbReference type="Proteomes" id="UP000635606">
    <property type="component" value="Unassembled WGS sequence"/>
</dbReference>
<evidence type="ECO:0000313" key="11">
    <source>
        <dbReference type="Proteomes" id="UP000635606"/>
    </source>
</evidence>
<dbReference type="Pfam" id="PF12704">
    <property type="entry name" value="MacB_PCD"/>
    <property type="match status" value="1"/>
</dbReference>
<feature type="transmembrane region" description="Helical" evidence="7">
    <location>
        <begin position="21"/>
        <end position="44"/>
    </location>
</feature>
<keyword evidence="5 7" id="KW-0472">Membrane</keyword>
<comment type="similarity">
    <text evidence="6">Belongs to the ABC-4 integral membrane protein family.</text>
</comment>
<accession>A0A8J4E8G6</accession>
<evidence type="ECO:0000259" key="8">
    <source>
        <dbReference type="Pfam" id="PF02687"/>
    </source>
</evidence>
<feature type="domain" description="ABC3 transporter permease C-terminal" evidence="8">
    <location>
        <begin position="275"/>
        <end position="387"/>
    </location>
</feature>
<keyword evidence="4 7" id="KW-1133">Transmembrane helix</keyword>
<evidence type="ECO:0000256" key="4">
    <source>
        <dbReference type="ARBA" id="ARBA00022989"/>
    </source>
</evidence>
<dbReference type="GO" id="GO:0005886">
    <property type="term" value="C:plasma membrane"/>
    <property type="evidence" value="ECO:0007669"/>
    <property type="project" value="UniProtKB-SubCell"/>
</dbReference>
<dbReference type="RefSeq" id="WP_373873779.1">
    <property type="nucleotide sequence ID" value="NZ_BOPH01000007.1"/>
</dbReference>
<dbReference type="PANTHER" id="PTHR30572">
    <property type="entry name" value="MEMBRANE COMPONENT OF TRANSPORTER-RELATED"/>
    <property type="match status" value="1"/>
</dbReference>
<feature type="domain" description="MacB-like periplasmic core" evidence="9">
    <location>
        <begin position="25"/>
        <end position="234"/>
    </location>
</feature>
<dbReference type="AlphaFoldDB" id="A0A8J4E8G6"/>